<dbReference type="RefSeq" id="WP_149072144.1">
    <property type="nucleotide sequence ID" value="NZ_VTHL01000020.1"/>
</dbReference>
<dbReference type="Proteomes" id="UP000322791">
    <property type="component" value="Unassembled WGS sequence"/>
</dbReference>
<name>A0A5D6UUW3_9BACT</name>
<reference evidence="2 3" key="1">
    <citation type="submission" date="2019-08" db="EMBL/GenBank/DDBJ databases">
        <authorList>
            <person name="Seo M.-J."/>
        </authorList>
    </citation>
    <scope>NUCLEOTIDE SEQUENCE [LARGE SCALE GENOMIC DNA]</scope>
    <source>
        <strain evidence="2 3">KIGAM108</strain>
    </source>
</reference>
<dbReference type="Pfam" id="PF18480">
    <property type="entry name" value="DUF5615"/>
    <property type="match status" value="1"/>
</dbReference>
<comment type="caution">
    <text evidence="2">The sequence shown here is derived from an EMBL/GenBank/DDBJ whole genome shotgun (WGS) entry which is preliminary data.</text>
</comment>
<evidence type="ECO:0000313" key="3">
    <source>
        <dbReference type="Proteomes" id="UP000322791"/>
    </source>
</evidence>
<keyword evidence="3" id="KW-1185">Reference proteome</keyword>
<sequence>MKVLLDECLPRRLKRELPGFDVQTVTEASWSAQPDDALLPKAAAAGFDFLLTTDQNLPFQQNLALLPTLRVVAFRTFRNTVPELLPLLHQFVAQYQQLPIGVATVFSSRD</sequence>
<organism evidence="2 3">
    <name type="scientific">Hymenobacter lutimineralis</name>
    <dbReference type="NCBI Taxonomy" id="2606448"/>
    <lineage>
        <taxon>Bacteria</taxon>
        <taxon>Pseudomonadati</taxon>
        <taxon>Bacteroidota</taxon>
        <taxon>Cytophagia</taxon>
        <taxon>Cytophagales</taxon>
        <taxon>Hymenobacteraceae</taxon>
        <taxon>Hymenobacter</taxon>
    </lineage>
</organism>
<protein>
    <recommendedName>
        <fullName evidence="1">DUF5615 domain-containing protein</fullName>
    </recommendedName>
</protein>
<dbReference type="EMBL" id="VTHL01000020">
    <property type="protein sequence ID" value="TYZ06890.1"/>
    <property type="molecule type" value="Genomic_DNA"/>
</dbReference>
<gene>
    <name evidence="2" type="ORF">FY528_16590</name>
</gene>
<accession>A0A5D6UUW3</accession>
<evidence type="ECO:0000259" key="1">
    <source>
        <dbReference type="Pfam" id="PF18480"/>
    </source>
</evidence>
<dbReference type="InterPro" id="IPR041049">
    <property type="entry name" value="DUF5615"/>
</dbReference>
<dbReference type="AlphaFoldDB" id="A0A5D6UUW3"/>
<evidence type="ECO:0000313" key="2">
    <source>
        <dbReference type="EMBL" id="TYZ06890.1"/>
    </source>
</evidence>
<feature type="domain" description="DUF5615" evidence="1">
    <location>
        <begin position="1"/>
        <end position="97"/>
    </location>
</feature>
<proteinExistence type="predicted"/>